<evidence type="ECO:0000313" key="3">
    <source>
        <dbReference type="Proteomes" id="UP000265520"/>
    </source>
</evidence>
<dbReference type="Proteomes" id="UP000265520">
    <property type="component" value="Unassembled WGS sequence"/>
</dbReference>
<keyword evidence="3" id="KW-1185">Reference proteome</keyword>
<evidence type="ECO:0000313" key="2">
    <source>
        <dbReference type="EMBL" id="MCI73902.1"/>
    </source>
</evidence>
<feature type="region of interest" description="Disordered" evidence="1">
    <location>
        <begin position="39"/>
        <end position="79"/>
    </location>
</feature>
<protein>
    <submittedName>
        <fullName evidence="2">Uncharacterized protein</fullName>
    </submittedName>
</protein>
<organism evidence="2 3">
    <name type="scientific">Trifolium medium</name>
    <dbReference type="NCBI Taxonomy" id="97028"/>
    <lineage>
        <taxon>Eukaryota</taxon>
        <taxon>Viridiplantae</taxon>
        <taxon>Streptophyta</taxon>
        <taxon>Embryophyta</taxon>
        <taxon>Tracheophyta</taxon>
        <taxon>Spermatophyta</taxon>
        <taxon>Magnoliopsida</taxon>
        <taxon>eudicotyledons</taxon>
        <taxon>Gunneridae</taxon>
        <taxon>Pentapetalae</taxon>
        <taxon>rosids</taxon>
        <taxon>fabids</taxon>
        <taxon>Fabales</taxon>
        <taxon>Fabaceae</taxon>
        <taxon>Papilionoideae</taxon>
        <taxon>50 kb inversion clade</taxon>
        <taxon>NPAAA clade</taxon>
        <taxon>Hologalegina</taxon>
        <taxon>IRL clade</taxon>
        <taxon>Trifolieae</taxon>
        <taxon>Trifolium</taxon>
    </lineage>
</organism>
<proteinExistence type="predicted"/>
<dbReference type="AlphaFoldDB" id="A0A392UKB0"/>
<sequence>MKDEGVIITGDDIAKVSPGKRQRIVKVKQEIAAEEDNTVTETVATGTEGASEALINKDKEPVASASKDNPVFEKPEGKV</sequence>
<comment type="caution">
    <text evidence="2">The sequence shown here is derived from an EMBL/GenBank/DDBJ whole genome shotgun (WGS) entry which is preliminary data.</text>
</comment>
<evidence type="ECO:0000256" key="1">
    <source>
        <dbReference type="SAM" id="MobiDB-lite"/>
    </source>
</evidence>
<name>A0A392UKB0_9FABA</name>
<dbReference type="EMBL" id="LXQA010848951">
    <property type="protein sequence ID" value="MCI73902.1"/>
    <property type="molecule type" value="Genomic_DNA"/>
</dbReference>
<feature type="non-terminal residue" evidence="2">
    <location>
        <position position="79"/>
    </location>
</feature>
<accession>A0A392UKB0</accession>
<reference evidence="2 3" key="1">
    <citation type="journal article" date="2018" name="Front. Plant Sci.">
        <title>Red Clover (Trifolium pratense) and Zigzag Clover (T. medium) - A Picture of Genomic Similarities and Differences.</title>
        <authorList>
            <person name="Dluhosova J."/>
            <person name="Istvanek J."/>
            <person name="Nedelnik J."/>
            <person name="Repkova J."/>
        </authorList>
    </citation>
    <scope>NUCLEOTIDE SEQUENCE [LARGE SCALE GENOMIC DNA]</scope>
    <source>
        <strain evidence="3">cv. 10/8</strain>
        <tissue evidence="2">Leaf</tissue>
    </source>
</reference>
<feature type="compositionally biased region" description="Basic and acidic residues" evidence="1">
    <location>
        <begin position="70"/>
        <end position="79"/>
    </location>
</feature>
<feature type="compositionally biased region" description="Low complexity" evidence="1">
    <location>
        <begin position="39"/>
        <end position="50"/>
    </location>
</feature>